<sequence>MTSDQPSYRLIYVSRNALRGTPAEREEEVDRILEASRRNNTRDGITGALLFNESCFAQVLEGGSEAIHEVFERIQLDPRHSDTVVLAFEPAPREFGGWSMAYAGGAAESSTRYHQLALPGAAEIASGRILDLLRGVLLRQGTA</sequence>
<keyword evidence="3" id="KW-1185">Reference proteome</keyword>
<proteinExistence type="predicted"/>
<dbReference type="Pfam" id="PF04940">
    <property type="entry name" value="BLUF"/>
    <property type="match status" value="1"/>
</dbReference>
<protein>
    <submittedName>
        <fullName evidence="2">BLUF domain-containing protein</fullName>
    </submittedName>
</protein>
<dbReference type="Gene3D" id="3.30.70.100">
    <property type="match status" value="1"/>
</dbReference>
<evidence type="ECO:0000259" key="1">
    <source>
        <dbReference type="PROSITE" id="PS50925"/>
    </source>
</evidence>
<organism evidence="2 3">
    <name type="scientific">Roseomonas populi</name>
    <dbReference type="NCBI Taxonomy" id="3121582"/>
    <lineage>
        <taxon>Bacteria</taxon>
        <taxon>Pseudomonadati</taxon>
        <taxon>Pseudomonadota</taxon>
        <taxon>Alphaproteobacteria</taxon>
        <taxon>Acetobacterales</taxon>
        <taxon>Roseomonadaceae</taxon>
        <taxon>Roseomonas</taxon>
    </lineage>
</organism>
<comment type="caution">
    <text evidence="2">The sequence shown here is derived from an EMBL/GenBank/DDBJ whole genome shotgun (WGS) entry which is preliminary data.</text>
</comment>
<accession>A0ABT1X1E6</accession>
<dbReference type="RefSeq" id="WP_257714699.1">
    <property type="nucleotide sequence ID" value="NZ_JANJOU010000002.1"/>
</dbReference>
<dbReference type="PROSITE" id="PS50925">
    <property type="entry name" value="BLUF"/>
    <property type="match status" value="1"/>
</dbReference>
<name>A0ABT1X1E6_9PROT</name>
<dbReference type="Proteomes" id="UP001524642">
    <property type="component" value="Unassembled WGS sequence"/>
</dbReference>
<gene>
    <name evidence="2" type="ORF">NRP21_03025</name>
</gene>
<dbReference type="SMART" id="SM01034">
    <property type="entry name" value="BLUF"/>
    <property type="match status" value="1"/>
</dbReference>
<dbReference type="SUPFAM" id="SSF54975">
    <property type="entry name" value="Acylphosphatase/BLUF domain-like"/>
    <property type="match status" value="1"/>
</dbReference>
<dbReference type="EMBL" id="JANJOU010000002">
    <property type="protein sequence ID" value="MCR0981017.1"/>
    <property type="molecule type" value="Genomic_DNA"/>
</dbReference>
<dbReference type="InterPro" id="IPR036046">
    <property type="entry name" value="Acylphosphatase-like_dom_sf"/>
</dbReference>
<dbReference type="InterPro" id="IPR007024">
    <property type="entry name" value="BLUF_domain"/>
</dbReference>
<reference evidence="2 3" key="1">
    <citation type="submission" date="2022-06" db="EMBL/GenBank/DDBJ databases">
        <title>Roseomonas CN29.</title>
        <authorList>
            <person name="Cheng Y."/>
            <person name="He X."/>
        </authorList>
    </citation>
    <scope>NUCLEOTIDE SEQUENCE [LARGE SCALE GENOMIC DNA]</scope>
    <source>
        <strain evidence="2 3">CN29</strain>
    </source>
</reference>
<evidence type="ECO:0000313" key="3">
    <source>
        <dbReference type="Proteomes" id="UP001524642"/>
    </source>
</evidence>
<feature type="domain" description="BLUF" evidence="1">
    <location>
        <begin position="7"/>
        <end position="101"/>
    </location>
</feature>
<evidence type="ECO:0000313" key="2">
    <source>
        <dbReference type="EMBL" id="MCR0981017.1"/>
    </source>
</evidence>